<sequence>MEQSRIEFIRDSLNVYINLVSGISAEEREPYLTSRHVEPPIYTNYFDEKAEPPLPKYQIAKFAPMPYIDDNKSSTKSRHLPHRPETLPPAVPSKSPRTPAIKPPIARMIQDDNATEQLLQRRANLYSSSEKIKNNPNPSMKVPTINIPGENNSDDNEDDHTMDPRANILVKLGDNVFELESSEADGGVVDPLSTTQDRRNKRKSSSNLKIDEDFDLSIRDLLQELGVHDKPADQQKRQTRKEVAPIPQAQPLEPQVSYYTSGQPQDTYVATSAPQHLNNDKHYYQTEPQHAGYYGSQEPMYYSANSQQQPGAYVEYGQQTYQNQQPDMTYYHANYPQEQSYTTHKAYYPAASPIDGNYTYGQQPYSQATHPQISQSQLSYTSGSTENHHHNSGYPLQWDGQNASRSQQYYP</sequence>
<comment type="caution">
    <text evidence="2">The sequence shown here is derived from an EMBL/GenBank/DDBJ whole genome shotgun (WGS) entry which is preliminary data.</text>
</comment>
<feature type="compositionally biased region" description="Polar residues" evidence="1">
    <location>
        <begin position="257"/>
        <end position="266"/>
    </location>
</feature>
<dbReference type="OrthoDB" id="27823at2759"/>
<protein>
    <submittedName>
        <fullName evidence="2">Uncharacterized protein</fullName>
    </submittedName>
</protein>
<organism evidence="2 3">
    <name type="scientific">Mortierella isabellina</name>
    <name type="common">Filamentous fungus</name>
    <name type="synonym">Umbelopsis isabellina</name>
    <dbReference type="NCBI Taxonomy" id="91625"/>
    <lineage>
        <taxon>Eukaryota</taxon>
        <taxon>Fungi</taxon>
        <taxon>Fungi incertae sedis</taxon>
        <taxon>Mucoromycota</taxon>
        <taxon>Mucoromycotina</taxon>
        <taxon>Umbelopsidomycetes</taxon>
        <taxon>Umbelopsidales</taxon>
        <taxon>Umbelopsidaceae</taxon>
        <taxon>Umbelopsis</taxon>
    </lineage>
</organism>
<feature type="region of interest" description="Disordered" evidence="1">
    <location>
        <begin position="356"/>
        <end position="411"/>
    </location>
</feature>
<feature type="compositionally biased region" description="Polar residues" evidence="1">
    <location>
        <begin position="359"/>
        <end position="385"/>
    </location>
</feature>
<evidence type="ECO:0000313" key="3">
    <source>
        <dbReference type="Proteomes" id="UP000654370"/>
    </source>
</evidence>
<feature type="compositionally biased region" description="Polar residues" evidence="1">
    <location>
        <begin position="399"/>
        <end position="411"/>
    </location>
</feature>
<accession>A0A8H7UHZ4</accession>
<feature type="region of interest" description="Disordered" evidence="1">
    <location>
        <begin position="71"/>
        <end position="98"/>
    </location>
</feature>
<gene>
    <name evidence="2" type="ORF">INT43_007337</name>
</gene>
<proteinExistence type="predicted"/>
<feature type="compositionally biased region" description="Basic and acidic residues" evidence="1">
    <location>
        <begin position="227"/>
        <end position="243"/>
    </location>
</feature>
<evidence type="ECO:0000313" key="2">
    <source>
        <dbReference type="EMBL" id="KAG2182407.1"/>
    </source>
</evidence>
<feature type="region of interest" description="Disordered" evidence="1">
    <location>
        <begin position="182"/>
        <end position="205"/>
    </location>
</feature>
<evidence type="ECO:0000256" key="1">
    <source>
        <dbReference type="SAM" id="MobiDB-lite"/>
    </source>
</evidence>
<feature type="region of interest" description="Disordered" evidence="1">
    <location>
        <begin position="227"/>
        <end position="266"/>
    </location>
</feature>
<dbReference type="AlphaFoldDB" id="A0A8H7UHZ4"/>
<dbReference type="EMBL" id="JAEPQZ010000004">
    <property type="protein sequence ID" value="KAG2182407.1"/>
    <property type="molecule type" value="Genomic_DNA"/>
</dbReference>
<dbReference type="Proteomes" id="UP000654370">
    <property type="component" value="Unassembled WGS sequence"/>
</dbReference>
<name>A0A8H7UHZ4_MORIS</name>
<reference evidence="2" key="1">
    <citation type="submission" date="2020-12" db="EMBL/GenBank/DDBJ databases">
        <title>Metabolic potential, ecology and presence of endohyphal bacteria is reflected in genomic diversity of Mucoromycotina.</title>
        <authorList>
            <person name="Muszewska A."/>
            <person name="Okrasinska A."/>
            <person name="Steczkiewicz K."/>
            <person name="Drgas O."/>
            <person name="Orlowska M."/>
            <person name="Perlinska-Lenart U."/>
            <person name="Aleksandrzak-Piekarczyk T."/>
            <person name="Szatraj K."/>
            <person name="Zielenkiewicz U."/>
            <person name="Pilsyk S."/>
            <person name="Malc E."/>
            <person name="Mieczkowski P."/>
            <person name="Kruszewska J.S."/>
            <person name="Biernat P."/>
            <person name="Pawlowska J."/>
        </authorList>
    </citation>
    <scope>NUCLEOTIDE SEQUENCE</scope>
    <source>
        <strain evidence="2">WA0000067209</strain>
    </source>
</reference>
<keyword evidence="3" id="KW-1185">Reference proteome</keyword>